<dbReference type="SMART" id="SM00388">
    <property type="entry name" value="HisKA"/>
    <property type="match status" value="1"/>
</dbReference>
<keyword evidence="6" id="KW-0804">Transcription</keyword>
<evidence type="ECO:0000313" key="13">
    <source>
        <dbReference type="Proteomes" id="UP001589688"/>
    </source>
</evidence>
<evidence type="ECO:0000259" key="9">
    <source>
        <dbReference type="PROSITE" id="PS01124"/>
    </source>
</evidence>
<evidence type="ECO:0000259" key="11">
    <source>
        <dbReference type="PROSITE" id="PS50110"/>
    </source>
</evidence>
<dbReference type="InterPro" id="IPR003661">
    <property type="entry name" value="HisK_dim/P_dom"/>
</dbReference>
<dbReference type="SUPFAM" id="SSF55874">
    <property type="entry name" value="ATPase domain of HSP90 chaperone/DNA topoisomerase II/histidine kinase"/>
    <property type="match status" value="1"/>
</dbReference>
<evidence type="ECO:0000256" key="4">
    <source>
        <dbReference type="ARBA" id="ARBA00023015"/>
    </source>
</evidence>
<dbReference type="SMART" id="SM00387">
    <property type="entry name" value="HATPase_c"/>
    <property type="match status" value="1"/>
</dbReference>
<dbReference type="RefSeq" id="WP_044248714.1">
    <property type="nucleotide sequence ID" value="NZ_JBHLZF010000001.1"/>
</dbReference>
<keyword evidence="8" id="KW-1133">Transmembrane helix</keyword>
<evidence type="ECO:0000313" key="12">
    <source>
        <dbReference type="EMBL" id="MFB9896566.1"/>
    </source>
</evidence>
<evidence type="ECO:0000256" key="2">
    <source>
        <dbReference type="ARBA" id="ARBA00012438"/>
    </source>
</evidence>
<dbReference type="InterPro" id="IPR025997">
    <property type="entry name" value="SBP_2_dom"/>
</dbReference>
<dbReference type="InterPro" id="IPR036890">
    <property type="entry name" value="HATPase_C_sf"/>
</dbReference>
<keyword evidence="8" id="KW-0812">Transmembrane</keyword>
<keyword evidence="4" id="KW-0805">Transcription regulation</keyword>
<keyword evidence="3 7" id="KW-0597">Phosphoprotein</keyword>
<dbReference type="PANTHER" id="PTHR43547">
    <property type="entry name" value="TWO-COMPONENT HISTIDINE KINASE"/>
    <property type="match status" value="1"/>
</dbReference>
<dbReference type="EC" id="2.7.13.3" evidence="2"/>
<dbReference type="InterPro" id="IPR005467">
    <property type="entry name" value="His_kinase_dom"/>
</dbReference>
<feature type="transmembrane region" description="Helical" evidence="8">
    <location>
        <begin position="323"/>
        <end position="342"/>
    </location>
</feature>
<comment type="catalytic activity">
    <reaction evidence="1">
        <text>ATP + protein L-histidine = ADP + protein N-phospho-L-histidine.</text>
        <dbReference type="EC" id="2.7.13.3"/>
    </reaction>
</comment>
<dbReference type="SMART" id="SM00448">
    <property type="entry name" value="REC"/>
    <property type="match status" value="1"/>
</dbReference>
<dbReference type="InterPro" id="IPR004358">
    <property type="entry name" value="Sig_transdc_His_kin-like_C"/>
</dbReference>
<dbReference type="PROSITE" id="PS01124">
    <property type="entry name" value="HTH_ARAC_FAMILY_2"/>
    <property type="match status" value="1"/>
</dbReference>
<dbReference type="Pfam" id="PF00512">
    <property type="entry name" value="HisKA"/>
    <property type="match status" value="1"/>
</dbReference>
<feature type="domain" description="HTH araC/xylS-type" evidence="9">
    <location>
        <begin position="784"/>
        <end position="883"/>
    </location>
</feature>
<dbReference type="SUPFAM" id="SSF47384">
    <property type="entry name" value="Homodimeric domain of signal transducing histidine kinase"/>
    <property type="match status" value="1"/>
</dbReference>
<dbReference type="CDD" id="cd00082">
    <property type="entry name" value="HisKA"/>
    <property type="match status" value="1"/>
</dbReference>
<reference evidence="12 13" key="1">
    <citation type="submission" date="2024-09" db="EMBL/GenBank/DDBJ databases">
        <authorList>
            <person name="Sun Q."/>
            <person name="Mori K."/>
        </authorList>
    </citation>
    <scope>NUCLEOTIDE SEQUENCE [LARGE SCALE GENOMIC DNA]</scope>
    <source>
        <strain evidence="12 13">ATCC 51272</strain>
    </source>
</reference>
<dbReference type="InterPro" id="IPR009057">
    <property type="entry name" value="Homeodomain-like_sf"/>
</dbReference>
<dbReference type="InterPro" id="IPR018062">
    <property type="entry name" value="HTH_AraC-typ_CS"/>
</dbReference>
<keyword evidence="8" id="KW-0472">Membrane</keyword>
<keyword evidence="5" id="KW-0238">DNA-binding</keyword>
<evidence type="ECO:0000256" key="6">
    <source>
        <dbReference type="ARBA" id="ARBA00023163"/>
    </source>
</evidence>
<dbReference type="SMART" id="SM00342">
    <property type="entry name" value="HTH_ARAC"/>
    <property type="match status" value="1"/>
</dbReference>
<keyword evidence="13" id="KW-1185">Reference proteome</keyword>
<feature type="modified residue" description="4-aspartylphosphate" evidence="7">
    <location>
        <position position="687"/>
    </location>
</feature>
<dbReference type="Gene3D" id="1.10.287.130">
    <property type="match status" value="1"/>
</dbReference>
<protein>
    <recommendedName>
        <fullName evidence="2">histidine kinase</fullName>
        <ecNumber evidence="2">2.7.13.3</ecNumber>
    </recommendedName>
</protein>
<dbReference type="Gene3D" id="1.10.10.60">
    <property type="entry name" value="Homeodomain-like"/>
    <property type="match status" value="1"/>
</dbReference>
<dbReference type="Gene3D" id="3.30.565.10">
    <property type="entry name" value="Histidine kinase-like ATPase, C-terminal domain"/>
    <property type="match status" value="1"/>
</dbReference>
<feature type="domain" description="Histidine kinase" evidence="10">
    <location>
        <begin position="396"/>
        <end position="611"/>
    </location>
</feature>
<dbReference type="InterPro" id="IPR011006">
    <property type="entry name" value="CheY-like_superfamily"/>
</dbReference>
<dbReference type="Pfam" id="PF12833">
    <property type="entry name" value="HTH_18"/>
    <property type="match status" value="1"/>
</dbReference>
<dbReference type="PROSITE" id="PS50109">
    <property type="entry name" value="HIS_KIN"/>
    <property type="match status" value="1"/>
</dbReference>
<dbReference type="PROSITE" id="PS00041">
    <property type="entry name" value="HTH_ARAC_FAMILY_1"/>
    <property type="match status" value="1"/>
</dbReference>
<dbReference type="Pfam" id="PF00072">
    <property type="entry name" value="Response_reg"/>
    <property type="match status" value="1"/>
</dbReference>
<sequence>MLLSCGSNDKKTKIGVVLYHQFSWREKLANEINYASFRYENLNVTTVSSNNNSSQQVHQIDSLVKEGIDLLIISPIPTKEVIDAINRCYDRNIPVVLVDNKSINCKYTAFIGADNEEIGRSVGEYIGRMLMPTGGKVLEVQGKAGDLATEERHRGFISALKAFPQVQVVASPHGDWNYPTAEAIVDKALAMHDDISVVFYHSDGMVNYKLQSRYLAKGKLLKVIGIDALAQKPSGIEQVKKNSISASFVYPTRGDKVVDLAMKIINRQPYTRDEILPTGVVDRDNVSTILQQHIEIDRLDSQIQSMRVQIDMSQTESTLRLRISLLLTILVISLAIYCVTIYRSFKKKHELHATIKKQYAEKEIQTQKLLESNNRLLLLNQQIEEEVQTKLNFFTNVSHEFRTPLTLIAGPIEKLRTDERLTEAQRHSLLDVASKNLSTLMSLVSDILDFRKVQDGKMELRLEQFELVKALKDWTDNFRNHAISKNISLEFNHEKTRTLWGQADRKKMTSIVVNMLGNAFKHTPDGGRITLSLTSDNDTFTLKVCDTGEGIAPDVLPRIFDGFYQAPGSQSGTGLGLTFTKSLVELHHGTISAESTVGSGTTFTVTMPIAQKREEMEQKLLDDDKMLEEVNIQGASKPRVLIIDDNKDMCEYVRVILGNEYECQEAYNGKEGYEKALHWIPDIVVCDVMMPVMDGITCCQKLKTTTATSHIPVILLTARSLESNYIEGYDNGADAYITKPFSAEVLTARVENLLANRKLLRESFAHDDNKFEMFATPRESEFVKRFQDCIKENCSSPDLNIEDISSKMNLSRAQLYAKIKNLTGQAPVEHIRMIRLECSRELLRTTELTIAEIGYKVGFSSPAYFSKCFKDQYNMTPNEFRNQKR</sequence>
<evidence type="ECO:0000259" key="10">
    <source>
        <dbReference type="PROSITE" id="PS50109"/>
    </source>
</evidence>
<dbReference type="SUPFAM" id="SSF53822">
    <property type="entry name" value="Periplasmic binding protein-like I"/>
    <property type="match status" value="1"/>
</dbReference>
<dbReference type="InterPro" id="IPR036097">
    <property type="entry name" value="HisK_dim/P_sf"/>
</dbReference>
<proteinExistence type="predicted"/>
<dbReference type="InterPro" id="IPR001789">
    <property type="entry name" value="Sig_transdc_resp-reg_receiver"/>
</dbReference>
<dbReference type="CDD" id="cd06308">
    <property type="entry name" value="PBP1_sensor_kinase-like"/>
    <property type="match status" value="1"/>
</dbReference>
<gene>
    <name evidence="12" type="ORF">ACFFK8_01680</name>
</gene>
<dbReference type="Gene3D" id="3.40.50.2300">
    <property type="match status" value="3"/>
</dbReference>
<feature type="domain" description="Response regulatory" evidence="11">
    <location>
        <begin position="639"/>
        <end position="754"/>
    </location>
</feature>
<comment type="caution">
    <text evidence="12">The sequence shown here is derived from an EMBL/GenBank/DDBJ whole genome shotgun (WGS) entry which is preliminary data.</text>
</comment>
<dbReference type="Pfam" id="PF02518">
    <property type="entry name" value="HATPase_c"/>
    <property type="match status" value="1"/>
</dbReference>
<dbReference type="Pfam" id="PF13407">
    <property type="entry name" value="Peripla_BP_4"/>
    <property type="match status" value="1"/>
</dbReference>
<accession>A0ABV5ZGS0</accession>
<dbReference type="CDD" id="cd17574">
    <property type="entry name" value="REC_OmpR"/>
    <property type="match status" value="1"/>
</dbReference>
<dbReference type="InterPro" id="IPR018060">
    <property type="entry name" value="HTH_AraC"/>
</dbReference>
<evidence type="ECO:0000256" key="1">
    <source>
        <dbReference type="ARBA" id="ARBA00000085"/>
    </source>
</evidence>
<dbReference type="SUPFAM" id="SSF46689">
    <property type="entry name" value="Homeodomain-like"/>
    <property type="match status" value="1"/>
</dbReference>
<evidence type="ECO:0000256" key="5">
    <source>
        <dbReference type="ARBA" id="ARBA00023125"/>
    </source>
</evidence>
<dbReference type="Proteomes" id="UP001589688">
    <property type="component" value="Unassembled WGS sequence"/>
</dbReference>
<dbReference type="EMBL" id="JBHLZF010000001">
    <property type="protein sequence ID" value="MFB9896566.1"/>
    <property type="molecule type" value="Genomic_DNA"/>
</dbReference>
<organism evidence="12 13">
    <name type="scientific">Hallella seregens ATCC 51272</name>
    <dbReference type="NCBI Taxonomy" id="1336250"/>
    <lineage>
        <taxon>Bacteria</taxon>
        <taxon>Pseudomonadati</taxon>
        <taxon>Bacteroidota</taxon>
        <taxon>Bacteroidia</taxon>
        <taxon>Bacteroidales</taxon>
        <taxon>Prevotellaceae</taxon>
        <taxon>Hallella</taxon>
    </lineage>
</organism>
<dbReference type="SUPFAM" id="SSF52172">
    <property type="entry name" value="CheY-like"/>
    <property type="match status" value="1"/>
</dbReference>
<dbReference type="PROSITE" id="PS50110">
    <property type="entry name" value="RESPONSE_REGULATORY"/>
    <property type="match status" value="1"/>
</dbReference>
<name>A0ABV5ZGS0_9BACT</name>
<dbReference type="InterPro" id="IPR028082">
    <property type="entry name" value="Peripla_BP_I"/>
</dbReference>
<evidence type="ECO:0000256" key="3">
    <source>
        <dbReference type="ARBA" id="ARBA00022553"/>
    </source>
</evidence>
<evidence type="ECO:0000256" key="8">
    <source>
        <dbReference type="SAM" id="Phobius"/>
    </source>
</evidence>
<dbReference type="InterPro" id="IPR003594">
    <property type="entry name" value="HATPase_dom"/>
</dbReference>
<dbReference type="PRINTS" id="PR00344">
    <property type="entry name" value="BCTRLSENSOR"/>
</dbReference>
<evidence type="ECO:0000256" key="7">
    <source>
        <dbReference type="PROSITE-ProRule" id="PRU00169"/>
    </source>
</evidence>
<dbReference type="PANTHER" id="PTHR43547:SF2">
    <property type="entry name" value="HYBRID SIGNAL TRANSDUCTION HISTIDINE KINASE C"/>
    <property type="match status" value="1"/>
</dbReference>